<name>A0A1L3IAW3_9RHOB</name>
<dbReference type="KEGG" id="php:PhaeoP97_03823"/>
<geneLocation type="plasmid" evidence="2">
    <name>pp97_b</name>
</geneLocation>
<evidence type="ECO:0000313" key="2">
    <source>
        <dbReference type="Proteomes" id="UP000183859"/>
    </source>
</evidence>
<sequence>MRNELCAERNRDIFWIIKRIRVTAGFNFDYINTEVIGSSITQVMAR</sequence>
<reference evidence="2" key="1">
    <citation type="submission" date="2016-07" db="EMBL/GenBank/DDBJ databases">
        <title>Phaeobacter portensis sp. nov., a tropodithietic acid producing bacterium isolated from a German harbor.</title>
        <authorList>
            <person name="Freese H.M."/>
            <person name="Bunk B."/>
            <person name="Breider S."/>
            <person name="Brinkhoff T."/>
        </authorList>
    </citation>
    <scope>NUCLEOTIDE SEQUENCE [LARGE SCALE GENOMIC DNA]</scope>
    <source>
        <strain evidence="2">P97</strain>
        <plasmid evidence="2">pp97_b</plasmid>
    </source>
</reference>
<protein>
    <submittedName>
        <fullName evidence="1">Uncharacterized protein</fullName>
    </submittedName>
</protein>
<dbReference type="Proteomes" id="UP000183859">
    <property type="component" value="Plasmid pP97_b"/>
</dbReference>
<accession>A0A1L3IAW3</accession>
<proteinExistence type="predicted"/>
<keyword evidence="1" id="KW-0614">Plasmid</keyword>
<keyword evidence="2" id="KW-1185">Reference proteome</keyword>
<gene>
    <name evidence="1" type="ORF">PhaeoP97_03823</name>
</gene>
<dbReference type="EMBL" id="CP016366">
    <property type="protein sequence ID" value="APG49173.1"/>
    <property type="molecule type" value="Genomic_DNA"/>
</dbReference>
<dbReference type="AlphaFoldDB" id="A0A1L3IAW3"/>
<evidence type="ECO:0000313" key="1">
    <source>
        <dbReference type="EMBL" id="APG49173.1"/>
    </source>
</evidence>
<organism evidence="1 2">
    <name type="scientific">Phaeobacter porticola</name>
    <dbReference type="NCBI Taxonomy" id="1844006"/>
    <lineage>
        <taxon>Bacteria</taxon>
        <taxon>Pseudomonadati</taxon>
        <taxon>Pseudomonadota</taxon>
        <taxon>Alphaproteobacteria</taxon>
        <taxon>Rhodobacterales</taxon>
        <taxon>Roseobacteraceae</taxon>
        <taxon>Phaeobacter</taxon>
    </lineage>
</organism>